<name>A0A699JE34_TANCI</name>
<organism evidence="2">
    <name type="scientific">Tanacetum cinerariifolium</name>
    <name type="common">Dalmatian daisy</name>
    <name type="synonym">Chrysanthemum cinerariifolium</name>
    <dbReference type="NCBI Taxonomy" id="118510"/>
    <lineage>
        <taxon>Eukaryota</taxon>
        <taxon>Viridiplantae</taxon>
        <taxon>Streptophyta</taxon>
        <taxon>Embryophyta</taxon>
        <taxon>Tracheophyta</taxon>
        <taxon>Spermatophyta</taxon>
        <taxon>Magnoliopsida</taxon>
        <taxon>eudicotyledons</taxon>
        <taxon>Gunneridae</taxon>
        <taxon>Pentapetalae</taxon>
        <taxon>asterids</taxon>
        <taxon>campanulids</taxon>
        <taxon>Asterales</taxon>
        <taxon>Asteraceae</taxon>
        <taxon>Asteroideae</taxon>
        <taxon>Anthemideae</taxon>
        <taxon>Anthemidinae</taxon>
        <taxon>Tanacetum</taxon>
    </lineage>
</organism>
<dbReference type="PANTHER" id="PTHR46148">
    <property type="entry name" value="CHROMO DOMAIN-CONTAINING PROTEIN"/>
    <property type="match status" value="1"/>
</dbReference>
<dbReference type="EMBL" id="BKCJ010401526">
    <property type="protein sequence ID" value="GFA30513.1"/>
    <property type="molecule type" value="Genomic_DNA"/>
</dbReference>
<evidence type="ECO:0000259" key="1">
    <source>
        <dbReference type="Pfam" id="PF24626"/>
    </source>
</evidence>
<gene>
    <name evidence="2" type="ORF">Tci_602485</name>
</gene>
<dbReference type="SUPFAM" id="SSF56672">
    <property type="entry name" value="DNA/RNA polymerases"/>
    <property type="match status" value="1"/>
</dbReference>
<reference evidence="2" key="1">
    <citation type="journal article" date="2019" name="Sci. Rep.">
        <title>Draft genome of Tanacetum cinerariifolium, the natural source of mosquito coil.</title>
        <authorList>
            <person name="Yamashiro T."/>
            <person name="Shiraishi A."/>
            <person name="Satake H."/>
            <person name="Nakayama K."/>
        </authorList>
    </citation>
    <scope>NUCLEOTIDE SEQUENCE</scope>
</reference>
<comment type="caution">
    <text evidence="2">The sequence shown here is derived from an EMBL/GenBank/DDBJ whole genome shotgun (WGS) entry which is preliminary data.</text>
</comment>
<dbReference type="InterPro" id="IPR043502">
    <property type="entry name" value="DNA/RNA_pol_sf"/>
</dbReference>
<feature type="domain" description="Tf2-1-like SH3-like" evidence="1">
    <location>
        <begin position="16"/>
        <end position="58"/>
    </location>
</feature>
<dbReference type="InterPro" id="IPR043128">
    <property type="entry name" value="Rev_trsase/Diguanyl_cyclase"/>
</dbReference>
<dbReference type="Gene3D" id="3.30.70.270">
    <property type="match status" value="1"/>
</dbReference>
<dbReference type="PANTHER" id="PTHR46148:SF59">
    <property type="entry name" value="NUCLEOTIDYLTRANSFERASE, RIBONUCLEASE H"/>
    <property type="match status" value="1"/>
</dbReference>
<protein>
    <recommendedName>
        <fullName evidence="1">Tf2-1-like SH3-like domain-containing protein</fullName>
    </recommendedName>
</protein>
<accession>A0A699JE34</accession>
<sequence>YHLGKELCILANGGILNPRYIRPFKVLAKVGTDAYILELLEQLSRVHSTFHVSNLKKCLSDEPLAISLDEVHIDDKLCFVEEPLGIMDREVKRLKQSHQFRKKYPQLFTTNAPLTNAASEPCGQGSVNRGRLDKEYEEHLRLILKFLKNNELYAKSSMCELWLLKVKLLSHVVDSQGIHIDATKIE</sequence>
<dbReference type="AlphaFoldDB" id="A0A699JE34"/>
<feature type="non-terminal residue" evidence="2">
    <location>
        <position position="1"/>
    </location>
</feature>
<evidence type="ECO:0000313" key="2">
    <source>
        <dbReference type="EMBL" id="GFA30513.1"/>
    </source>
</evidence>
<dbReference type="Pfam" id="PF24626">
    <property type="entry name" value="SH3_Tf2-1"/>
    <property type="match status" value="1"/>
</dbReference>
<dbReference type="InterPro" id="IPR056924">
    <property type="entry name" value="SH3_Tf2-1"/>
</dbReference>
<proteinExistence type="predicted"/>